<accession>A0A382P0K5</accession>
<gene>
    <name evidence="1" type="ORF">METZ01_LOCUS318215</name>
</gene>
<dbReference type="EMBL" id="UINC01103181">
    <property type="protein sequence ID" value="SVC65361.1"/>
    <property type="molecule type" value="Genomic_DNA"/>
</dbReference>
<name>A0A382P0K5_9ZZZZ</name>
<reference evidence="1" key="1">
    <citation type="submission" date="2018-05" db="EMBL/GenBank/DDBJ databases">
        <authorList>
            <person name="Lanie J.A."/>
            <person name="Ng W.-L."/>
            <person name="Kazmierczak K.M."/>
            <person name="Andrzejewski T.M."/>
            <person name="Davidsen T.M."/>
            <person name="Wayne K.J."/>
            <person name="Tettelin H."/>
            <person name="Glass J.I."/>
            <person name="Rusch D."/>
            <person name="Podicherti R."/>
            <person name="Tsui H.-C.T."/>
            <person name="Winkler M.E."/>
        </authorList>
    </citation>
    <scope>NUCLEOTIDE SEQUENCE</scope>
</reference>
<evidence type="ECO:0000313" key="1">
    <source>
        <dbReference type="EMBL" id="SVC65361.1"/>
    </source>
</evidence>
<organism evidence="1">
    <name type="scientific">marine metagenome</name>
    <dbReference type="NCBI Taxonomy" id="408172"/>
    <lineage>
        <taxon>unclassified sequences</taxon>
        <taxon>metagenomes</taxon>
        <taxon>ecological metagenomes</taxon>
    </lineage>
</organism>
<protein>
    <submittedName>
        <fullName evidence="1">Uncharacterized protein</fullName>
    </submittedName>
</protein>
<sequence>MMNQSCQNARTSCYGYAFPPNFCVCRHIIGEKTMSMVRSDSRGSGFIGAEPGVIALIESCAWASVKS</sequence>
<proteinExistence type="predicted"/>
<dbReference type="AlphaFoldDB" id="A0A382P0K5"/>